<evidence type="ECO:0000256" key="3">
    <source>
        <dbReference type="ARBA" id="ARBA00022670"/>
    </source>
</evidence>
<keyword evidence="4 6" id="KW-0479">Metal-binding</keyword>
<dbReference type="EMBL" id="JBHLHV010000001">
    <property type="protein sequence ID" value="MFB8891248.1"/>
    <property type="molecule type" value="Genomic_DNA"/>
</dbReference>
<evidence type="ECO:0000256" key="6">
    <source>
        <dbReference type="HAMAP-Rule" id="MF_01974"/>
    </source>
</evidence>
<dbReference type="RefSeq" id="WP_378715409.1">
    <property type="nucleotide sequence ID" value="NZ_JBHLHV010000001.1"/>
</dbReference>
<feature type="binding site" evidence="6">
    <location>
        <position position="212"/>
    </location>
    <ligand>
        <name>a divalent metal cation</name>
        <dbReference type="ChEBI" id="CHEBI:60240"/>
        <label>2</label>
        <note>catalytic</note>
    </ligand>
</feature>
<comment type="cofactor">
    <cofactor evidence="6">
        <name>Co(2+)</name>
        <dbReference type="ChEBI" id="CHEBI:48828"/>
    </cofactor>
    <cofactor evidence="6">
        <name>Zn(2+)</name>
        <dbReference type="ChEBI" id="CHEBI:29105"/>
    </cofactor>
    <cofactor evidence="6">
        <name>Mn(2+)</name>
        <dbReference type="ChEBI" id="CHEBI:29035"/>
    </cofactor>
    <cofactor evidence="6">
        <name>Fe(2+)</name>
        <dbReference type="ChEBI" id="CHEBI:29033"/>
    </cofactor>
    <text evidence="6">Binds 2 divalent metal cations per subunit. Has a high-affinity and a low affinity metal-binding site. The true nature of the physiological cofactor is under debate. The enzyme is active with cobalt, zinc, manganese or divalent iron ions. Most likely, methionine aminopeptidases function as mononuclear Fe(2+)-metalloproteases under physiological conditions, and the catalytically relevant metal-binding site has been assigned to the histidine-containing high-affinity site.</text>
</comment>
<dbReference type="Pfam" id="PF00557">
    <property type="entry name" value="Peptidase_M24"/>
    <property type="match status" value="1"/>
</dbReference>
<feature type="binding site" evidence="6">
    <location>
        <position position="186"/>
    </location>
    <ligand>
        <name>substrate</name>
    </ligand>
</feature>
<dbReference type="Proteomes" id="UP001589643">
    <property type="component" value="Unassembled WGS sequence"/>
</dbReference>
<feature type="binding site" evidence="6">
    <location>
        <position position="109"/>
    </location>
    <ligand>
        <name>a divalent metal cation</name>
        <dbReference type="ChEBI" id="CHEBI:60240"/>
        <label>1</label>
    </ligand>
</feature>
<dbReference type="EC" id="3.4.11.18" evidence="6 7"/>
<dbReference type="PANTHER" id="PTHR43330:SF27">
    <property type="entry name" value="METHIONINE AMINOPEPTIDASE"/>
    <property type="match status" value="1"/>
</dbReference>
<keyword evidence="3 6" id="KW-0645">Protease</keyword>
<keyword evidence="5 6" id="KW-0378">Hydrolase</keyword>
<comment type="catalytic activity">
    <reaction evidence="6 7">
        <text>Release of N-terminal amino acids, preferentially methionine, from peptides and arylamides.</text>
        <dbReference type="EC" id="3.4.11.18"/>
    </reaction>
</comment>
<evidence type="ECO:0000256" key="5">
    <source>
        <dbReference type="ARBA" id="ARBA00022801"/>
    </source>
</evidence>
<name>A0ABV5EMQ3_9MICO</name>
<proteinExistence type="inferred from homology"/>
<evidence type="ECO:0000256" key="2">
    <source>
        <dbReference type="ARBA" id="ARBA00022438"/>
    </source>
</evidence>
<comment type="subunit">
    <text evidence="6">Monomer.</text>
</comment>
<comment type="caution">
    <text evidence="9">The sequence shown here is derived from an EMBL/GenBank/DDBJ whole genome shotgun (WGS) entry which is preliminary data.</text>
</comment>
<dbReference type="PANTHER" id="PTHR43330">
    <property type="entry name" value="METHIONINE AMINOPEPTIDASE"/>
    <property type="match status" value="1"/>
</dbReference>
<dbReference type="PRINTS" id="PR00599">
    <property type="entry name" value="MAPEPTIDASE"/>
</dbReference>
<dbReference type="InterPro" id="IPR000994">
    <property type="entry name" value="Pept_M24"/>
</dbReference>
<sequence>MIGRRSIYKSPAQLQAMVEPGLITAAALQAVRDHVAPGVTTLELDAIAADVIRSRGAQSNFQLVRGYRHTVCASVNEQVVHGIPNSRPLEPGDILSIDAGAQFRGWNGDSAFTIVIPDPERPELVASRERLSQVTEESLWAGIAAMANAKRIGEIGDAIQTSIEASGEQYGILRDYVGHGIGRKMHEAPSVFNYRVADLGPEVKPGLVLAIEPMVVAGSEETFTEDDDWTVSTIDGSDGSHWEHSVAVHDGGIWVLTAPDGGAAGLAPYGIVPTEIG</sequence>
<dbReference type="InterPro" id="IPR036005">
    <property type="entry name" value="Creatinase/aminopeptidase-like"/>
</dbReference>
<comment type="similarity">
    <text evidence="6">Belongs to the peptidase M24A family. Methionine aminopeptidase type 1 subfamily.</text>
</comment>
<evidence type="ECO:0000313" key="10">
    <source>
        <dbReference type="Proteomes" id="UP001589643"/>
    </source>
</evidence>
<dbReference type="SUPFAM" id="SSF55920">
    <property type="entry name" value="Creatinase/aminopeptidase"/>
    <property type="match status" value="1"/>
</dbReference>
<dbReference type="HAMAP" id="MF_01974">
    <property type="entry name" value="MetAP_1"/>
    <property type="match status" value="1"/>
</dbReference>
<dbReference type="GO" id="GO:0004239">
    <property type="term" value="F:initiator methionyl aminopeptidase activity"/>
    <property type="evidence" value="ECO:0007669"/>
    <property type="project" value="UniProtKB-EC"/>
</dbReference>
<protein>
    <recommendedName>
        <fullName evidence="6 7">Methionine aminopeptidase</fullName>
        <shortName evidence="6">MAP</shortName>
        <shortName evidence="6">MetAP</shortName>
        <ecNumber evidence="6 7">3.4.11.18</ecNumber>
    </recommendedName>
    <alternativeName>
        <fullName evidence="6">Peptidase M</fullName>
    </alternativeName>
</protein>
<keyword evidence="10" id="KW-1185">Reference proteome</keyword>
<evidence type="ECO:0000259" key="8">
    <source>
        <dbReference type="Pfam" id="PF00557"/>
    </source>
</evidence>
<feature type="binding site" evidence="6">
    <location>
        <position position="109"/>
    </location>
    <ligand>
        <name>a divalent metal cation</name>
        <dbReference type="ChEBI" id="CHEBI:60240"/>
        <label>2</label>
        <note>catalytic</note>
    </ligand>
</feature>
<dbReference type="InterPro" id="IPR002467">
    <property type="entry name" value="Pept_M24A_MAP1"/>
</dbReference>
<feature type="binding site" evidence="6">
    <location>
        <position position="179"/>
    </location>
    <ligand>
        <name>a divalent metal cation</name>
        <dbReference type="ChEBI" id="CHEBI:60240"/>
        <label>2</label>
        <note>catalytic</note>
    </ligand>
</feature>
<evidence type="ECO:0000256" key="1">
    <source>
        <dbReference type="ARBA" id="ARBA00002521"/>
    </source>
</evidence>
<keyword evidence="2 6" id="KW-0031">Aminopeptidase</keyword>
<evidence type="ECO:0000256" key="7">
    <source>
        <dbReference type="RuleBase" id="RU003653"/>
    </source>
</evidence>
<comment type="function">
    <text evidence="1 6">Removes the N-terminal methionine from nascent proteins. The N-terminal methionine is often cleaved when the second residue in the primary sequence is small and uncharged (Met-Ala-, Cys, Gly, Pro, Ser, Thr, or Val). Requires deformylation of the N(alpha)-formylated initiator methionine before it can be hydrolyzed.</text>
</comment>
<accession>A0ABV5EMQ3</accession>
<gene>
    <name evidence="6 9" type="primary">map</name>
    <name evidence="9" type="ORF">AB7P39_00180</name>
</gene>
<evidence type="ECO:0000313" key="9">
    <source>
        <dbReference type="EMBL" id="MFB8891248.1"/>
    </source>
</evidence>
<dbReference type="PROSITE" id="PS00680">
    <property type="entry name" value="MAP_1"/>
    <property type="match status" value="1"/>
</dbReference>
<feature type="binding site" evidence="6">
    <location>
        <position position="98"/>
    </location>
    <ligand>
        <name>a divalent metal cation</name>
        <dbReference type="ChEBI" id="CHEBI:60240"/>
        <label>1</label>
    </ligand>
</feature>
<feature type="binding site" evidence="6">
    <location>
        <position position="81"/>
    </location>
    <ligand>
        <name>substrate</name>
    </ligand>
</feature>
<reference evidence="9 10" key="1">
    <citation type="submission" date="2024-08" db="EMBL/GenBank/DDBJ databases">
        <title>Heavy metals resistant antinobacteria isolated from wastewater.</title>
        <authorList>
            <person name="Roman Ponce B."/>
            <person name="Blanco Mercado M.A."/>
            <person name="Avila Aldana I.N."/>
            <person name="Morales Arrieta S."/>
        </authorList>
    </citation>
    <scope>NUCLEOTIDE SEQUENCE [LARGE SCALE GENOMIC DNA]</scope>
    <source>
        <strain evidence="10">sma-1</strain>
    </source>
</reference>
<dbReference type="Gene3D" id="3.90.230.10">
    <property type="entry name" value="Creatinase/methionine aminopeptidase superfamily"/>
    <property type="match status" value="1"/>
</dbReference>
<evidence type="ECO:0000256" key="4">
    <source>
        <dbReference type="ARBA" id="ARBA00022723"/>
    </source>
</evidence>
<dbReference type="CDD" id="cd01086">
    <property type="entry name" value="MetAP1"/>
    <property type="match status" value="1"/>
</dbReference>
<dbReference type="NCBIfam" id="TIGR00500">
    <property type="entry name" value="met_pdase_I"/>
    <property type="match status" value="1"/>
</dbReference>
<organism evidence="9 10">
    <name type="scientific">Microbacterium plantarum</name>
    <dbReference type="NCBI Taxonomy" id="1816425"/>
    <lineage>
        <taxon>Bacteria</taxon>
        <taxon>Bacillati</taxon>
        <taxon>Actinomycetota</taxon>
        <taxon>Actinomycetes</taxon>
        <taxon>Micrococcales</taxon>
        <taxon>Microbacteriaceae</taxon>
        <taxon>Microbacterium</taxon>
    </lineage>
</organism>
<feature type="domain" description="Peptidase M24" evidence="8">
    <location>
        <begin position="17"/>
        <end position="249"/>
    </location>
</feature>
<dbReference type="InterPro" id="IPR001714">
    <property type="entry name" value="Pept_M24_MAP"/>
</dbReference>
<feature type="binding site" evidence="6">
    <location>
        <position position="243"/>
    </location>
    <ligand>
        <name>a divalent metal cation</name>
        <dbReference type="ChEBI" id="CHEBI:60240"/>
        <label>2</label>
        <note>catalytic</note>
    </ligand>
</feature>
<feature type="binding site" evidence="6">
    <location>
        <position position="243"/>
    </location>
    <ligand>
        <name>a divalent metal cation</name>
        <dbReference type="ChEBI" id="CHEBI:60240"/>
        <label>1</label>
    </ligand>
</feature>